<evidence type="ECO:0000259" key="5">
    <source>
        <dbReference type="PROSITE" id="PS50089"/>
    </source>
</evidence>
<evidence type="ECO:0000256" key="1">
    <source>
        <dbReference type="ARBA" id="ARBA00022723"/>
    </source>
</evidence>
<feature type="domain" description="RING-type" evidence="5">
    <location>
        <begin position="42"/>
        <end position="109"/>
    </location>
</feature>
<dbReference type="Proteomes" id="UP000799753">
    <property type="component" value="Unassembled WGS sequence"/>
</dbReference>
<dbReference type="Pfam" id="PF13639">
    <property type="entry name" value="zf-RING_2"/>
    <property type="match status" value="1"/>
</dbReference>
<sequence>MALSVFHTGYLRSPLRLSNPHLPPKTLAMRPSVITDLVPSTCSICFESLLSPSASPAATTSPSSSFSSPLNRNEGDFEEPMTIVKCGHVFGKDCLNTWMDASNTCPLCRVQFFRKGEECICERRESELVNQSSRGSRLWLGVGRININSVPSTLSRDISDNESDSRLEDAEDMTVIEEGENDWDVAEDLDSDLMDEEYEEVDGDTDADEYAEDYEALGVDIDHTHVE</sequence>
<keyword evidence="1" id="KW-0479">Metal-binding</keyword>
<dbReference type="PROSITE" id="PS50089">
    <property type="entry name" value="ZF_RING_2"/>
    <property type="match status" value="1"/>
</dbReference>
<dbReference type="EMBL" id="MU006781">
    <property type="protein sequence ID" value="KAF2642500.1"/>
    <property type="molecule type" value="Genomic_DNA"/>
</dbReference>
<evidence type="ECO:0000256" key="3">
    <source>
        <dbReference type="ARBA" id="ARBA00022833"/>
    </source>
</evidence>
<dbReference type="InterPro" id="IPR013083">
    <property type="entry name" value="Znf_RING/FYVE/PHD"/>
</dbReference>
<evidence type="ECO:0000256" key="4">
    <source>
        <dbReference type="PROSITE-ProRule" id="PRU00175"/>
    </source>
</evidence>
<keyword evidence="3" id="KW-0862">Zinc</keyword>
<dbReference type="PANTHER" id="PTHR45969:SF69">
    <property type="entry name" value="FINGER DOMAIN PROTEIN, PUTATIVE (AFU_ORTHOLOGUE AFUA_3G12190)-RELATED"/>
    <property type="match status" value="1"/>
</dbReference>
<dbReference type="InterPro" id="IPR001841">
    <property type="entry name" value="Znf_RING"/>
</dbReference>
<keyword evidence="2 4" id="KW-0863">Zinc-finger</keyword>
<accession>A0A6A6S4K6</accession>
<dbReference type="AlphaFoldDB" id="A0A6A6S4K6"/>
<dbReference type="GO" id="GO:0016567">
    <property type="term" value="P:protein ubiquitination"/>
    <property type="evidence" value="ECO:0007669"/>
    <property type="project" value="TreeGrafter"/>
</dbReference>
<organism evidence="6 7">
    <name type="scientific">Massarina eburnea CBS 473.64</name>
    <dbReference type="NCBI Taxonomy" id="1395130"/>
    <lineage>
        <taxon>Eukaryota</taxon>
        <taxon>Fungi</taxon>
        <taxon>Dikarya</taxon>
        <taxon>Ascomycota</taxon>
        <taxon>Pezizomycotina</taxon>
        <taxon>Dothideomycetes</taxon>
        <taxon>Pleosporomycetidae</taxon>
        <taxon>Pleosporales</taxon>
        <taxon>Massarineae</taxon>
        <taxon>Massarinaceae</taxon>
        <taxon>Massarina</taxon>
    </lineage>
</organism>
<evidence type="ECO:0000313" key="7">
    <source>
        <dbReference type="Proteomes" id="UP000799753"/>
    </source>
</evidence>
<evidence type="ECO:0000313" key="6">
    <source>
        <dbReference type="EMBL" id="KAF2642500.1"/>
    </source>
</evidence>
<dbReference type="Gene3D" id="3.30.40.10">
    <property type="entry name" value="Zinc/RING finger domain, C3HC4 (zinc finger)"/>
    <property type="match status" value="1"/>
</dbReference>
<reference evidence="6" key="1">
    <citation type="journal article" date="2020" name="Stud. Mycol.">
        <title>101 Dothideomycetes genomes: a test case for predicting lifestyles and emergence of pathogens.</title>
        <authorList>
            <person name="Haridas S."/>
            <person name="Albert R."/>
            <person name="Binder M."/>
            <person name="Bloem J."/>
            <person name="Labutti K."/>
            <person name="Salamov A."/>
            <person name="Andreopoulos B."/>
            <person name="Baker S."/>
            <person name="Barry K."/>
            <person name="Bills G."/>
            <person name="Bluhm B."/>
            <person name="Cannon C."/>
            <person name="Castanera R."/>
            <person name="Culley D."/>
            <person name="Daum C."/>
            <person name="Ezra D."/>
            <person name="Gonzalez J."/>
            <person name="Henrissat B."/>
            <person name="Kuo A."/>
            <person name="Liang C."/>
            <person name="Lipzen A."/>
            <person name="Lutzoni F."/>
            <person name="Magnuson J."/>
            <person name="Mondo S."/>
            <person name="Nolan M."/>
            <person name="Ohm R."/>
            <person name="Pangilinan J."/>
            <person name="Park H.-J."/>
            <person name="Ramirez L."/>
            <person name="Alfaro M."/>
            <person name="Sun H."/>
            <person name="Tritt A."/>
            <person name="Yoshinaga Y."/>
            <person name="Zwiers L.-H."/>
            <person name="Turgeon B."/>
            <person name="Goodwin S."/>
            <person name="Spatafora J."/>
            <person name="Crous P."/>
            <person name="Grigoriev I."/>
        </authorList>
    </citation>
    <scope>NUCLEOTIDE SEQUENCE</scope>
    <source>
        <strain evidence="6">CBS 473.64</strain>
    </source>
</reference>
<dbReference type="SUPFAM" id="SSF57850">
    <property type="entry name" value="RING/U-box"/>
    <property type="match status" value="1"/>
</dbReference>
<dbReference type="OrthoDB" id="8062037at2759"/>
<dbReference type="SMART" id="SM00184">
    <property type="entry name" value="RING"/>
    <property type="match status" value="1"/>
</dbReference>
<proteinExistence type="predicted"/>
<gene>
    <name evidence="6" type="ORF">P280DRAFT_540366</name>
</gene>
<name>A0A6A6S4K6_9PLEO</name>
<keyword evidence="7" id="KW-1185">Reference proteome</keyword>
<dbReference type="PANTHER" id="PTHR45969">
    <property type="entry name" value="RING ZINC FINGER PROTEIN-RELATED"/>
    <property type="match status" value="1"/>
</dbReference>
<protein>
    <recommendedName>
        <fullName evidence="5">RING-type domain-containing protein</fullName>
    </recommendedName>
</protein>
<dbReference type="GO" id="GO:0008270">
    <property type="term" value="F:zinc ion binding"/>
    <property type="evidence" value="ECO:0007669"/>
    <property type="project" value="UniProtKB-KW"/>
</dbReference>
<evidence type="ECO:0000256" key="2">
    <source>
        <dbReference type="ARBA" id="ARBA00022771"/>
    </source>
</evidence>
<dbReference type="GO" id="GO:0061630">
    <property type="term" value="F:ubiquitin protein ligase activity"/>
    <property type="evidence" value="ECO:0007669"/>
    <property type="project" value="TreeGrafter"/>
</dbReference>